<proteinExistence type="predicted"/>
<dbReference type="Proteomes" id="UP000029227">
    <property type="component" value="Unassembled WGS sequence"/>
</dbReference>
<sequence length="59" mass="6695">MTTPDPIVPVLLEKVYGLIQDKIESSQQSLVEVFAQRLLGNWPMTISYNVMNPISMVRC</sequence>
<gene>
    <name evidence="1" type="ORF">JCM19237_6450</name>
</gene>
<accession>A0A090QKX9</accession>
<organism evidence="1 2">
    <name type="scientific">Photobacterium aphoticum</name>
    <dbReference type="NCBI Taxonomy" id="754436"/>
    <lineage>
        <taxon>Bacteria</taxon>
        <taxon>Pseudomonadati</taxon>
        <taxon>Pseudomonadota</taxon>
        <taxon>Gammaproteobacteria</taxon>
        <taxon>Vibrionales</taxon>
        <taxon>Vibrionaceae</taxon>
        <taxon>Photobacterium</taxon>
    </lineage>
</organism>
<reference evidence="1 2" key="1">
    <citation type="journal article" date="2014" name="Genome Announc.">
        <title>Draft Genome Sequences of Two Vibrionaceae Species, Vibrio ponticus C121 and Photobacterium aphoticum C119, Isolated as Coral Reef Microbiota.</title>
        <authorList>
            <person name="Al-saari N."/>
            <person name="Meirelles P.M."/>
            <person name="Mino S."/>
            <person name="Suda W."/>
            <person name="Oshima K."/>
            <person name="Hattori M."/>
            <person name="Ohkuma M."/>
            <person name="Thompson F.L."/>
            <person name="Gomez-Gil B."/>
            <person name="Sawabe T."/>
            <person name="Sawabe T."/>
        </authorList>
    </citation>
    <scope>NUCLEOTIDE SEQUENCE [LARGE SCALE GENOMIC DNA]</scope>
    <source>
        <strain evidence="1 2">JCM 19237</strain>
    </source>
</reference>
<evidence type="ECO:0000313" key="1">
    <source>
        <dbReference type="EMBL" id="GAL03556.1"/>
    </source>
</evidence>
<dbReference type="STRING" id="754436.JCM19237_6450"/>
<evidence type="ECO:0000313" key="2">
    <source>
        <dbReference type="Proteomes" id="UP000029227"/>
    </source>
</evidence>
<dbReference type="GO" id="GO:0004352">
    <property type="term" value="F:glutamate dehydrogenase (NAD+) activity"/>
    <property type="evidence" value="ECO:0007669"/>
    <property type="project" value="UniProtKB-EC"/>
</dbReference>
<dbReference type="AlphaFoldDB" id="A0A090QKX9"/>
<keyword evidence="1" id="KW-0560">Oxidoreductase</keyword>
<comment type="caution">
    <text evidence="1">The sequence shown here is derived from an EMBL/GenBank/DDBJ whole genome shotgun (WGS) entry which is preliminary data.</text>
</comment>
<protein>
    <submittedName>
        <fullName evidence="1">NAD-specific glutamate dehydrogenase large form</fullName>
        <ecNumber evidence="1">1.4.1.2</ecNumber>
    </submittedName>
</protein>
<dbReference type="EMBL" id="BBMN01000002">
    <property type="protein sequence ID" value="GAL03556.1"/>
    <property type="molecule type" value="Genomic_DNA"/>
</dbReference>
<name>A0A090QKX9_9GAMM</name>
<dbReference type="eggNOG" id="COG2902">
    <property type="taxonomic scope" value="Bacteria"/>
</dbReference>
<dbReference type="EC" id="1.4.1.2" evidence="1"/>